<dbReference type="Proteomes" id="UP001188597">
    <property type="component" value="Unassembled WGS sequence"/>
</dbReference>
<dbReference type="PROSITE" id="PS51141">
    <property type="entry name" value="ZF_SBP"/>
    <property type="match status" value="1"/>
</dbReference>
<evidence type="ECO:0000256" key="6">
    <source>
        <dbReference type="ARBA" id="ARBA00023125"/>
    </source>
</evidence>
<dbReference type="SUPFAM" id="SSF103612">
    <property type="entry name" value="SBT domain"/>
    <property type="match status" value="1"/>
</dbReference>
<evidence type="ECO:0000313" key="14">
    <source>
        <dbReference type="Proteomes" id="UP001188597"/>
    </source>
</evidence>
<evidence type="ECO:0000256" key="7">
    <source>
        <dbReference type="ARBA" id="ARBA00023163"/>
    </source>
</evidence>
<comment type="subcellular location">
    <subcellularLocation>
        <location evidence="1">Nucleus</location>
    </subcellularLocation>
</comment>
<keyword evidence="14" id="KW-1185">Reference proteome</keyword>
<evidence type="ECO:0000313" key="13">
    <source>
        <dbReference type="EMBL" id="KAK3039088.1"/>
    </source>
</evidence>
<gene>
    <name evidence="13" type="ORF">RJ639_028834</name>
</gene>
<dbReference type="EMBL" id="JAVXUP010000083">
    <property type="protein sequence ID" value="KAK3039088.1"/>
    <property type="molecule type" value="Genomic_DNA"/>
</dbReference>
<keyword evidence="3 10" id="KW-0863">Zinc-finger</keyword>
<sequence>MGWLLEASGWELTEFGQEDGSRNLNLTALTASGSLEGQKNNGGFSVDLGLGRFADIGDGTLGKSKEKTGSAMSSSPSESSKRTRALGATQHAPCLVEGCTSDLSNCREYHRRHRVCERHSKTPVVIVGGREQRFCQQCSRFHSLVEFDEVKRSCRKRLDGHNRRRRKPQPASLYMSSRSLQSNHKGARLLQFGDPQAYATSTDYGSSLTWPSSDKHQRQLHVIVQQNTSSNSFACSYSERNKQFPFFLADSPDFGNQANPEVSISPLFKTNASTQSSSNNVKKSSDAFTHLVESKRALSLLSTQPPQTSGTSLSNLVQQNAIYRNQLTGSSLQLNGLAQYSRPQLMDEKPTGAVLVPVGNTNNYPNGALKVGPDGLLEDGASQLSFSWT</sequence>
<protein>
    <recommendedName>
        <fullName evidence="12">SBP-type domain-containing protein</fullName>
    </recommendedName>
</protein>
<evidence type="ECO:0000259" key="12">
    <source>
        <dbReference type="PROSITE" id="PS51141"/>
    </source>
</evidence>
<dbReference type="PANTHER" id="PTHR31251:SF208">
    <property type="entry name" value="SQUAMOSA PROMOTER-BINDING-LIKE PROTEIN 18"/>
    <property type="match status" value="1"/>
</dbReference>
<dbReference type="GO" id="GO:0008270">
    <property type="term" value="F:zinc ion binding"/>
    <property type="evidence" value="ECO:0007669"/>
    <property type="project" value="UniProtKB-KW"/>
</dbReference>
<dbReference type="PANTHER" id="PTHR31251">
    <property type="entry name" value="SQUAMOSA PROMOTER-BINDING-LIKE PROTEIN 4"/>
    <property type="match status" value="1"/>
</dbReference>
<dbReference type="FunFam" id="4.10.1100.10:FF:000001">
    <property type="entry name" value="Squamosa promoter-binding-like protein 14"/>
    <property type="match status" value="1"/>
</dbReference>
<dbReference type="InterPro" id="IPR044817">
    <property type="entry name" value="SBP-like"/>
</dbReference>
<keyword evidence="7" id="KW-0804">Transcription</keyword>
<dbReference type="InterPro" id="IPR036893">
    <property type="entry name" value="SBP_sf"/>
</dbReference>
<dbReference type="Gene3D" id="4.10.1100.10">
    <property type="entry name" value="Transcription factor, SBP-box domain"/>
    <property type="match status" value="1"/>
</dbReference>
<proteinExistence type="predicted"/>
<evidence type="ECO:0000256" key="4">
    <source>
        <dbReference type="ARBA" id="ARBA00022833"/>
    </source>
</evidence>
<evidence type="ECO:0000256" key="1">
    <source>
        <dbReference type="ARBA" id="ARBA00004123"/>
    </source>
</evidence>
<dbReference type="GO" id="GO:0005634">
    <property type="term" value="C:nucleus"/>
    <property type="evidence" value="ECO:0007669"/>
    <property type="project" value="UniProtKB-SubCell"/>
</dbReference>
<reference evidence="13" key="1">
    <citation type="submission" date="2022-12" db="EMBL/GenBank/DDBJ databases">
        <title>Draft genome assemblies for two species of Escallonia (Escalloniales).</title>
        <authorList>
            <person name="Chanderbali A."/>
            <person name="Dervinis C."/>
            <person name="Anghel I."/>
            <person name="Soltis D."/>
            <person name="Soltis P."/>
            <person name="Zapata F."/>
        </authorList>
    </citation>
    <scope>NUCLEOTIDE SEQUENCE</scope>
    <source>
        <strain evidence="13">UCBG64.0493</strain>
        <tissue evidence="13">Leaf</tissue>
    </source>
</reference>
<feature type="domain" description="SBP-type" evidence="12">
    <location>
        <begin position="91"/>
        <end position="168"/>
    </location>
</feature>
<keyword evidence="2" id="KW-0479">Metal-binding</keyword>
<evidence type="ECO:0000256" key="11">
    <source>
        <dbReference type="SAM" id="MobiDB-lite"/>
    </source>
</evidence>
<evidence type="ECO:0000256" key="3">
    <source>
        <dbReference type="ARBA" id="ARBA00022771"/>
    </source>
</evidence>
<evidence type="ECO:0000256" key="9">
    <source>
        <dbReference type="ARBA" id="ARBA00056472"/>
    </source>
</evidence>
<name>A0AA89BFJ1_9ASTE</name>
<evidence type="ECO:0000256" key="10">
    <source>
        <dbReference type="PROSITE-ProRule" id="PRU00470"/>
    </source>
</evidence>
<dbReference type="Pfam" id="PF03110">
    <property type="entry name" value="SBP"/>
    <property type="match status" value="1"/>
</dbReference>
<evidence type="ECO:0000256" key="5">
    <source>
        <dbReference type="ARBA" id="ARBA00023015"/>
    </source>
</evidence>
<evidence type="ECO:0000256" key="8">
    <source>
        <dbReference type="ARBA" id="ARBA00023242"/>
    </source>
</evidence>
<keyword evidence="5" id="KW-0805">Transcription regulation</keyword>
<keyword evidence="4" id="KW-0862">Zinc</keyword>
<dbReference type="GO" id="GO:0003677">
    <property type="term" value="F:DNA binding"/>
    <property type="evidence" value="ECO:0007669"/>
    <property type="project" value="UniProtKB-KW"/>
</dbReference>
<keyword evidence="6" id="KW-0238">DNA-binding</keyword>
<comment type="function">
    <text evidence="9">Probable transcriptional factor. Binds to the promoter of the SQUAMOSA gene.</text>
</comment>
<keyword evidence="8" id="KW-0539">Nucleus</keyword>
<dbReference type="AlphaFoldDB" id="A0AA89BFJ1"/>
<comment type="caution">
    <text evidence="13">The sequence shown here is derived from an EMBL/GenBank/DDBJ whole genome shotgun (WGS) entry which is preliminary data.</text>
</comment>
<accession>A0AA89BFJ1</accession>
<evidence type="ECO:0000256" key="2">
    <source>
        <dbReference type="ARBA" id="ARBA00022723"/>
    </source>
</evidence>
<feature type="region of interest" description="Disordered" evidence="11">
    <location>
        <begin position="158"/>
        <end position="177"/>
    </location>
</feature>
<organism evidence="13 14">
    <name type="scientific">Escallonia herrerae</name>
    <dbReference type="NCBI Taxonomy" id="1293975"/>
    <lineage>
        <taxon>Eukaryota</taxon>
        <taxon>Viridiplantae</taxon>
        <taxon>Streptophyta</taxon>
        <taxon>Embryophyta</taxon>
        <taxon>Tracheophyta</taxon>
        <taxon>Spermatophyta</taxon>
        <taxon>Magnoliopsida</taxon>
        <taxon>eudicotyledons</taxon>
        <taxon>Gunneridae</taxon>
        <taxon>Pentapetalae</taxon>
        <taxon>asterids</taxon>
        <taxon>campanulids</taxon>
        <taxon>Escalloniales</taxon>
        <taxon>Escalloniaceae</taxon>
        <taxon>Escallonia</taxon>
    </lineage>
</organism>
<dbReference type="InterPro" id="IPR004333">
    <property type="entry name" value="SBP_dom"/>
</dbReference>
<feature type="region of interest" description="Disordered" evidence="11">
    <location>
        <begin position="59"/>
        <end position="84"/>
    </location>
</feature>